<accession>A0A8D8AKP3</accession>
<feature type="compositionally biased region" description="Basic and acidic residues" evidence="1">
    <location>
        <begin position="68"/>
        <end position="81"/>
    </location>
</feature>
<feature type="region of interest" description="Disordered" evidence="1">
    <location>
        <begin position="44"/>
        <end position="116"/>
    </location>
</feature>
<feature type="compositionally biased region" description="Polar residues" evidence="1">
    <location>
        <begin position="46"/>
        <end position="60"/>
    </location>
</feature>
<reference evidence="2" key="1">
    <citation type="submission" date="2021-05" db="EMBL/GenBank/DDBJ databases">
        <authorList>
            <person name="Alioto T."/>
            <person name="Alioto T."/>
            <person name="Gomez Garrido J."/>
        </authorList>
    </citation>
    <scope>NUCLEOTIDE SEQUENCE</scope>
</reference>
<dbReference type="EMBL" id="HBUE01032675">
    <property type="protein sequence ID" value="CAG6457345.1"/>
    <property type="molecule type" value="Transcribed_RNA"/>
</dbReference>
<evidence type="ECO:0000256" key="1">
    <source>
        <dbReference type="SAM" id="MobiDB-lite"/>
    </source>
</evidence>
<feature type="region of interest" description="Disordered" evidence="1">
    <location>
        <begin position="1"/>
        <end position="25"/>
    </location>
</feature>
<proteinExistence type="predicted"/>
<dbReference type="AlphaFoldDB" id="A0A8D8AKP3"/>
<organism evidence="2">
    <name type="scientific">Culex pipiens</name>
    <name type="common">House mosquito</name>
    <dbReference type="NCBI Taxonomy" id="7175"/>
    <lineage>
        <taxon>Eukaryota</taxon>
        <taxon>Metazoa</taxon>
        <taxon>Ecdysozoa</taxon>
        <taxon>Arthropoda</taxon>
        <taxon>Hexapoda</taxon>
        <taxon>Insecta</taxon>
        <taxon>Pterygota</taxon>
        <taxon>Neoptera</taxon>
        <taxon>Endopterygota</taxon>
        <taxon>Diptera</taxon>
        <taxon>Nematocera</taxon>
        <taxon>Culicoidea</taxon>
        <taxon>Culicidae</taxon>
        <taxon>Culicinae</taxon>
        <taxon>Culicini</taxon>
        <taxon>Culex</taxon>
        <taxon>Culex</taxon>
    </lineage>
</organism>
<name>A0A8D8AKP3_CULPI</name>
<sequence>MGILRKGGRPWQLQGVRQEGHPVHPNHRLGVEICRVCVPGAILRQGQGNHRPSDQGNHGLSRSGLATAERRRNSLHRKEARSVGQVCPRSRHGRTEAPPHPTHKRIHRESAQSAWP</sequence>
<protein>
    <submittedName>
        <fullName evidence="2">(northern house mosquito) hypothetical protein</fullName>
    </submittedName>
</protein>
<evidence type="ECO:0000313" key="2">
    <source>
        <dbReference type="EMBL" id="CAG6457345.1"/>
    </source>
</evidence>